<evidence type="ECO:0000259" key="5">
    <source>
        <dbReference type="PROSITE" id="PS50102"/>
    </source>
</evidence>
<keyword evidence="2 3" id="KW-0694">RNA-binding</keyword>
<feature type="region of interest" description="Disordered" evidence="4">
    <location>
        <begin position="510"/>
        <end position="593"/>
    </location>
</feature>
<feature type="compositionally biased region" description="Polar residues" evidence="4">
    <location>
        <begin position="264"/>
        <end position="275"/>
    </location>
</feature>
<dbReference type="PROSITE" id="PS50102">
    <property type="entry name" value="RRM"/>
    <property type="match status" value="1"/>
</dbReference>
<evidence type="ECO:0000256" key="4">
    <source>
        <dbReference type="SAM" id="MobiDB-lite"/>
    </source>
</evidence>
<dbReference type="EMBL" id="OOIL02000405">
    <property type="protein sequence ID" value="VFQ64525.1"/>
    <property type="molecule type" value="Genomic_DNA"/>
</dbReference>
<feature type="compositionally biased region" description="Polar residues" evidence="4">
    <location>
        <begin position="521"/>
        <end position="530"/>
    </location>
</feature>
<evidence type="ECO:0000256" key="3">
    <source>
        <dbReference type="PROSITE-ProRule" id="PRU00176"/>
    </source>
</evidence>
<evidence type="ECO:0000256" key="2">
    <source>
        <dbReference type="ARBA" id="ARBA00022884"/>
    </source>
</evidence>
<gene>
    <name evidence="6" type="ORF">CCAM_LOCUS6301</name>
</gene>
<dbReference type="InterPro" id="IPR012677">
    <property type="entry name" value="Nucleotide-bd_a/b_plait_sf"/>
</dbReference>
<dbReference type="SMART" id="SM00360">
    <property type="entry name" value="RRM"/>
    <property type="match status" value="1"/>
</dbReference>
<feature type="compositionally biased region" description="Low complexity" evidence="4">
    <location>
        <begin position="539"/>
        <end position="553"/>
    </location>
</feature>
<dbReference type="Pfam" id="PF00076">
    <property type="entry name" value="RRM_1"/>
    <property type="match status" value="1"/>
</dbReference>
<dbReference type="OrthoDB" id="1299269at2759"/>
<dbReference type="Proteomes" id="UP000595140">
    <property type="component" value="Unassembled WGS sequence"/>
</dbReference>
<feature type="compositionally biased region" description="Polar residues" evidence="4">
    <location>
        <begin position="216"/>
        <end position="230"/>
    </location>
</feature>
<dbReference type="GO" id="GO:0003723">
    <property type="term" value="F:RNA binding"/>
    <property type="evidence" value="ECO:0007669"/>
    <property type="project" value="UniProtKB-UniRule"/>
</dbReference>
<dbReference type="Gene3D" id="3.30.70.330">
    <property type="match status" value="1"/>
</dbReference>
<feature type="compositionally biased region" description="Low complexity" evidence="4">
    <location>
        <begin position="388"/>
        <end position="400"/>
    </location>
</feature>
<sequence length="593" mass="64503">MADIAGAAEQLRFFNRGSKVEAETKVNTADIGFLLSRIPPFNGSGYEIWSIMMKTMFMSQDLWDLVEGGYDEEELTVEELLYLRKKDATALFFIQQALDKSVFSCIANAQKSKEAWDALQKKYNGNEEQSNPKKLEDESVWSCAADATESKETTWDALDQGYKCNAKVMEANRTGEEFGDFNNNFGFKEWCSGDSSSGGRDDNNLFEDGIGKELGDSNNSSVSKIGSKGNSSRRVRGCRNGGRFKNNQGGKGGEPTNKHASCGSMDNNELLNNHGSRGGHGGKDQKHFNNNYGGRKGVNHESSKPKQGNCEGIDDGFFNQKGDHRGIDGGCINDNHSEFGDYNGKNTKLEPLPSCSTSAIKLREAPNAIKQQHGTTIKDLNSTAHVQVQAQQAGSASDGANPVHQRPTKSSIRKQERAVAGENIDFFPNKVYVGNLSEATTEDDLRNVFSCFGGTISKIIIPKDGDGKSRCFGFVHFKDADDAAWSVEVLNGHKFDNKKWNVTRALKNRSAAKTKKKSVDESTLSSTDSCNKSEKSVDESAQSSTSSATSSVKSLDEAHLSPAVNVSTKSKKAGKTSQKGHKKISAAATVQCT</sequence>
<reference evidence="6 7" key="1">
    <citation type="submission" date="2018-04" db="EMBL/GenBank/DDBJ databases">
        <authorList>
            <person name="Vogel A."/>
        </authorList>
    </citation>
    <scope>NUCLEOTIDE SEQUENCE [LARGE SCALE GENOMIC DNA]</scope>
</reference>
<name>A0A484KJ65_9ASTE</name>
<keyword evidence="1" id="KW-0677">Repeat</keyword>
<dbReference type="Pfam" id="PF14223">
    <property type="entry name" value="Retrotran_gag_2"/>
    <property type="match status" value="1"/>
</dbReference>
<dbReference type="SUPFAM" id="SSF54928">
    <property type="entry name" value="RNA-binding domain, RBD"/>
    <property type="match status" value="1"/>
</dbReference>
<feature type="compositionally biased region" description="Basic residues" evidence="4">
    <location>
        <begin position="569"/>
        <end position="584"/>
    </location>
</feature>
<dbReference type="CDD" id="cd00590">
    <property type="entry name" value="RRM_SF"/>
    <property type="match status" value="1"/>
</dbReference>
<feature type="domain" description="RRM" evidence="5">
    <location>
        <begin position="429"/>
        <end position="507"/>
    </location>
</feature>
<dbReference type="AlphaFoldDB" id="A0A484KJ65"/>
<feature type="compositionally biased region" description="Basic and acidic residues" evidence="4">
    <location>
        <begin position="199"/>
        <end position="215"/>
    </location>
</feature>
<evidence type="ECO:0000313" key="6">
    <source>
        <dbReference type="EMBL" id="VFQ64525.1"/>
    </source>
</evidence>
<organism evidence="6 7">
    <name type="scientific">Cuscuta campestris</name>
    <dbReference type="NCBI Taxonomy" id="132261"/>
    <lineage>
        <taxon>Eukaryota</taxon>
        <taxon>Viridiplantae</taxon>
        <taxon>Streptophyta</taxon>
        <taxon>Embryophyta</taxon>
        <taxon>Tracheophyta</taxon>
        <taxon>Spermatophyta</taxon>
        <taxon>Magnoliopsida</taxon>
        <taxon>eudicotyledons</taxon>
        <taxon>Gunneridae</taxon>
        <taxon>Pentapetalae</taxon>
        <taxon>asterids</taxon>
        <taxon>lamiids</taxon>
        <taxon>Solanales</taxon>
        <taxon>Convolvulaceae</taxon>
        <taxon>Cuscuteae</taxon>
        <taxon>Cuscuta</taxon>
        <taxon>Cuscuta subgen. Grammica</taxon>
        <taxon>Cuscuta sect. Cleistogrammica</taxon>
    </lineage>
</organism>
<dbReference type="InterPro" id="IPR000504">
    <property type="entry name" value="RRM_dom"/>
</dbReference>
<proteinExistence type="predicted"/>
<feature type="region of interest" description="Disordered" evidence="4">
    <location>
        <begin position="388"/>
        <end position="414"/>
    </location>
</feature>
<protein>
    <recommendedName>
        <fullName evidence="5">RRM domain-containing protein</fullName>
    </recommendedName>
</protein>
<accession>A0A484KJ65</accession>
<evidence type="ECO:0000313" key="7">
    <source>
        <dbReference type="Proteomes" id="UP000595140"/>
    </source>
</evidence>
<dbReference type="InterPro" id="IPR035979">
    <property type="entry name" value="RBD_domain_sf"/>
</dbReference>
<feature type="region of interest" description="Disordered" evidence="4">
    <location>
        <begin position="196"/>
        <end position="315"/>
    </location>
</feature>
<dbReference type="PANTHER" id="PTHR24012">
    <property type="entry name" value="RNA BINDING PROTEIN"/>
    <property type="match status" value="1"/>
</dbReference>
<evidence type="ECO:0000256" key="1">
    <source>
        <dbReference type="ARBA" id="ARBA00022737"/>
    </source>
</evidence>
<keyword evidence="7" id="KW-1185">Reference proteome</keyword>